<feature type="region of interest" description="Disordered" evidence="1">
    <location>
        <begin position="1"/>
        <end position="47"/>
    </location>
</feature>
<dbReference type="EMBL" id="GBRH01259183">
    <property type="protein sequence ID" value="JAD38712.1"/>
    <property type="molecule type" value="Transcribed_RNA"/>
</dbReference>
<reference evidence="2" key="2">
    <citation type="journal article" date="2015" name="Data Brief">
        <title>Shoot transcriptome of the giant reed, Arundo donax.</title>
        <authorList>
            <person name="Barrero R.A."/>
            <person name="Guerrero F.D."/>
            <person name="Moolhuijzen P."/>
            <person name="Goolsby J.A."/>
            <person name="Tidwell J."/>
            <person name="Bellgard S.E."/>
            <person name="Bellgard M.I."/>
        </authorList>
    </citation>
    <scope>NUCLEOTIDE SEQUENCE</scope>
    <source>
        <tissue evidence="2">Shoot tissue taken approximately 20 cm above the soil surface</tissue>
    </source>
</reference>
<name>A0A0A8ZV70_ARUDO</name>
<evidence type="ECO:0000313" key="2">
    <source>
        <dbReference type="EMBL" id="JAD38712.1"/>
    </source>
</evidence>
<organism evidence="2">
    <name type="scientific">Arundo donax</name>
    <name type="common">Giant reed</name>
    <name type="synonym">Donax arundinaceus</name>
    <dbReference type="NCBI Taxonomy" id="35708"/>
    <lineage>
        <taxon>Eukaryota</taxon>
        <taxon>Viridiplantae</taxon>
        <taxon>Streptophyta</taxon>
        <taxon>Embryophyta</taxon>
        <taxon>Tracheophyta</taxon>
        <taxon>Spermatophyta</taxon>
        <taxon>Magnoliopsida</taxon>
        <taxon>Liliopsida</taxon>
        <taxon>Poales</taxon>
        <taxon>Poaceae</taxon>
        <taxon>PACMAD clade</taxon>
        <taxon>Arundinoideae</taxon>
        <taxon>Arundineae</taxon>
        <taxon>Arundo</taxon>
    </lineage>
</organism>
<feature type="compositionally biased region" description="Low complexity" evidence="1">
    <location>
        <begin position="29"/>
        <end position="47"/>
    </location>
</feature>
<reference evidence="2" key="1">
    <citation type="submission" date="2014-09" db="EMBL/GenBank/DDBJ databases">
        <authorList>
            <person name="Magalhaes I.L.F."/>
            <person name="Oliveira U."/>
            <person name="Santos F.R."/>
            <person name="Vidigal T.H.D.A."/>
            <person name="Brescovit A.D."/>
            <person name="Santos A.J."/>
        </authorList>
    </citation>
    <scope>NUCLEOTIDE SEQUENCE</scope>
    <source>
        <tissue evidence="2">Shoot tissue taken approximately 20 cm above the soil surface</tissue>
    </source>
</reference>
<evidence type="ECO:0000256" key="1">
    <source>
        <dbReference type="SAM" id="MobiDB-lite"/>
    </source>
</evidence>
<proteinExistence type="predicted"/>
<accession>A0A0A8ZV70</accession>
<feature type="compositionally biased region" description="Basic residues" evidence="1">
    <location>
        <begin position="15"/>
        <end position="28"/>
    </location>
</feature>
<dbReference type="AlphaFoldDB" id="A0A0A8ZV70"/>
<sequence>MTRELALDQGSNRPKSSRCHLPPAHHGRSSLASSSSSPTSARAARLG</sequence>
<protein>
    <submittedName>
        <fullName evidence="2">Uncharacterized protein</fullName>
    </submittedName>
</protein>